<dbReference type="Proteomes" id="UP000218209">
    <property type="component" value="Unassembled WGS sequence"/>
</dbReference>
<keyword evidence="3" id="KW-1185">Reference proteome</keyword>
<evidence type="ECO:0000313" key="3">
    <source>
        <dbReference type="Proteomes" id="UP000218209"/>
    </source>
</evidence>
<gene>
    <name evidence="2" type="ORF">BU14_0582s0003</name>
</gene>
<protein>
    <submittedName>
        <fullName evidence="2">Uncharacterized protein</fullName>
    </submittedName>
</protein>
<sequence>MAGHPPVDGGLAATALPVGVAAMTRLVAAAAARCCHNVGVGGRAGGASGDPWCSQSPRRWRRRRRRRRLPVWPQRR</sequence>
<accession>A0A1X6NRG1</accession>
<name>A0A1X6NRG1_PORUM</name>
<reference evidence="2 3" key="1">
    <citation type="submission" date="2017-03" db="EMBL/GenBank/DDBJ databases">
        <title>WGS assembly of Porphyra umbilicalis.</title>
        <authorList>
            <person name="Brawley S.H."/>
            <person name="Blouin N.A."/>
            <person name="Ficko-Blean E."/>
            <person name="Wheeler G.L."/>
            <person name="Lohr M."/>
            <person name="Goodson H.V."/>
            <person name="Jenkins J.W."/>
            <person name="Blaby-Haas C.E."/>
            <person name="Helliwell K.E."/>
            <person name="Chan C."/>
            <person name="Marriage T."/>
            <person name="Bhattacharya D."/>
            <person name="Klein A.S."/>
            <person name="Badis Y."/>
            <person name="Brodie J."/>
            <person name="Cao Y."/>
            <person name="Collen J."/>
            <person name="Dittami S.M."/>
            <person name="Gachon C.M."/>
            <person name="Green B.R."/>
            <person name="Karpowicz S."/>
            <person name="Kim J.W."/>
            <person name="Kudahl U."/>
            <person name="Lin S."/>
            <person name="Michel G."/>
            <person name="Mittag M."/>
            <person name="Olson B.J."/>
            <person name="Pangilinan J."/>
            <person name="Peng Y."/>
            <person name="Qiu H."/>
            <person name="Shu S."/>
            <person name="Singer J.T."/>
            <person name="Smith A.G."/>
            <person name="Sprecher B.N."/>
            <person name="Wagner V."/>
            <person name="Wang W."/>
            <person name="Wang Z.-Y."/>
            <person name="Yan J."/>
            <person name="Yarish C."/>
            <person name="Zoeuner-Riek S."/>
            <person name="Zhuang Y."/>
            <person name="Zou Y."/>
            <person name="Lindquist E.A."/>
            <person name="Grimwood J."/>
            <person name="Barry K."/>
            <person name="Rokhsar D.S."/>
            <person name="Schmutz J."/>
            <person name="Stiller J.W."/>
            <person name="Grossman A.R."/>
            <person name="Prochnik S.E."/>
        </authorList>
    </citation>
    <scope>NUCLEOTIDE SEQUENCE [LARGE SCALE GENOMIC DNA]</scope>
    <source>
        <strain evidence="2">4086291</strain>
    </source>
</reference>
<proteinExistence type="predicted"/>
<evidence type="ECO:0000313" key="2">
    <source>
        <dbReference type="EMBL" id="OSX71167.1"/>
    </source>
</evidence>
<organism evidence="2 3">
    <name type="scientific">Porphyra umbilicalis</name>
    <name type="common">Purple laver</name>
    <name type="synonym">Red alga</name>
    <dbReference type="NCBI Taxonomy" id="2786"/>
    <lineage>
        <taxon>Eukaryota</taxon>
        <taxon>Rhodophyta</taxon>
        <taxon>Bangiophyceae</taxon>
        <taxon>Bangiales</taxon>
        <taxon>Bangiaceae</taxon>
        <taxon>Porphyra</taxon>
    </lineage>
</organism>
<feature type="region of interest" description="Disordered" evidence="1">
    <location>
        <begin position="40"/>
        <end position="76"/>
    </location>
</feature>
<evidence type="ECO:0000256" key="1">
    <source>
        <dbReference type="SAM" id="MobiDB-lite"/>
    </source>
</evidence>
<feature type="compositionally biased region" description="Basic residues" evidence="1">
    <location>
        <begin position="58"/>
        <end position="76"/>
    </location>
</feature>
<dbReference type="AlphaFoldDB" id="A0A1X6NRG1"/>
<dbReference type="EMBL" id="KV919161">
    <property type="protein sequence ID" value="OSX71167.1"/>
    <property type="molecule type" value="Genomic_DNA"/>
</dbReference>